<keyword evidence="1" id="KW-1133">Transmembrane helix</keyword>
<keyword evidence="4" id="KW-1185">Reference proteome</keyword>
<evidence type="ECO:0000256" key="2">
    <source>
        <dbReference type="SAM" id="SignalP"/>
    </source>
</evidence>
<keyword evidence="1" id="KW-0472">Membrane</keyword>
<evidence type="ECO:0000256" key="1">
    <source>
        <dbReference type="SAM" id="Phobius"/>
    </source>
</evidence>
<evidence type="ECO:0000313" key="4">
    <source>
        <dbReference type="Proteomes" id="UP001152562"/>
    </source>
</evidence>
<keyword evidence="2" id="KW-0732">Signal</keyword>
<accession>A0A9P0SVA0</accession>
<organism evidence="3 4">
    <name type="scientific">Pieris brassicae</name>
    <name type="common">White butterfly</name>
    <name type="synonym">Large white butterfly</name>
    <dbReference type="NCBI Taxonomy" id="7116"/>
    <lineage>
        <taxon>Eukaryota</taxon>
        <taxon>Metazoa</taxon>
        <taxon>Ecdysozoa</taxon>
        <taxon>Arthropoda</taxon>
        <taxon>Hexapoda</taxon>
        <taxon>Insecta</taxon>
        <taxon>Pterygota</taxon>
        <taxon>Neoptera</taxon>
        <taxon>Endopterygota</taxon>
        <taxon>Lepidoptera</taxon>
        <taxon>Glossata</taxon>
        <taxon>Ditrysia</taxon>
        <taxon>Papilionoidea</taxon>
        <taxon>Pieridae</taxon>
        <taxon>Pierinae</taxon>
        <taxon>Pieris</taxon>
    </lineage>
</organism>
<name>A0A9P0SVA0_PIEBR</name>
<protein>
    <submittedName>
        <fullName evidence="3">Uncharacterized protein</fullName>
    </submittedName>
</protein>
<feature type="transmembrane region" description="Helical" evidence="1">
    <location>
        <begin position="60"/>
        <end position="77"/>
    </location>
</feature>
<proteinExistence type="predicted"/>
<feature type="chain" id="PRO_5040482764" evidence="2">
    <location>
        <begin position="23"/>
        <end position="182"/>
    </location>
</feature>
<feature type="signal peptide" evidence="2">
    <location>
        <begin position="1"/>
        <end position="22"/>
    </location>
</feature>
<comment type="caution">
    <text evidence="3">The sequence shown here is derived from an EMBL/GenBank/DDBJ whole genome shotgun (WGS) entry which is preliminary data.</text>
</comment>
<dbReference type="AlphaFoldDB" id="A0A9P0SVA0"/>
<reference evidence="3" key="1">
    <citation type="submission" date="2022-05" db="EMBL/GenBank/DDBJ databases">
        <authorList>
            <person name="Okamura Y."/>
        </authorList>
    </citation>
    <scope>NUCLEOTIDE SEQUENCE</scope>
</reference>
<dbReference type="Proteomes" id="UP001152562">
    <property type="component" value="Unassembled WGS sequence"/>
</dbReference>
<evidence type="ECO:0000313" key="3">
    <source>
        <dbReference type="EMBL" id="CAH3927562.1"/>
    </source>
</evidence>
<dbReference type="EMBL" id="CALOZG010000001">
    <property type="protein sequence ID" value="CAH3927562.1"/>
    <property type="molecule type" value="Genomic_DNA"/>
</dbReference>
<gene>
    <name evidence="3" type="ORF">PIBRA_LOCUS1173</name>
</gene>
<keyword evidence="1" id="KW-0812">Transmembrane</keyword>
<sequence length="182" mass="21135">MATVIGKICVVLLVLSFSMGSAENNTDAEKNTTPSLEKKCPPLCIVIPFYPIPTYYYYPYYYPTIWMLLQIILITVLDEGTAYYRDWGPILAPFTPGVVPIQTECDDSGRPCLELPSKKICKEKFSQPHFPWLPLPWWFFYCQSLIAPKIGPKLITTSSTIHPYFSKTLEEFLRFQRQRKRY</sequence>